<feature type="compositionally biased region" description="Basic residues" evidence="1">
    <location>
        <begin position="1"/>
        <end position="14"/>
    </location>
</feature>
<comment type="caution">
    <text evidence="2">The sequence shown here is derived from an EMBL/GenBank/DDBJ whole genome shotgun (WGS) entry which is preliminary data.</text>
</comment>
<evidence type="ECO:0000256" key="1">
    <source>
        <dbReference type="SAM" id="MobiDB-lite"/>
    </source>
</evidence>
<feature type="compositionally biased region" description="Polar residues" evidence="1">
    <location>
        <begin position="95"/>
        <end position="110"/>
    </location>
</feature>
<feature type="region of interest" description="Disordered" evidence="1">
    <location>
        <begin position="1"/>
        <end position="140"/>
    </location>
</feature>
<sequence>MEPKKRARRTPRKKATPEPQVGLEAPSVADTPAVTAAAEQPQTTRGAAAAAEQQVGVEAAGLADTPAGTSAAAQPEAARGGAVSAAQPQVAGASGTAQPQGTSEQAPGTSDTGGGQLSAAEPKKRTRRATRKKAEPVPSPFEEAIAELEAQADAGTVVGLQLESAVANLTERLVADEAAAARDDLLARLGALGVAAQAQQEVAAAASVA</sequence>
<feature type="compositionally biased region" description="Low complexity" evidence="1">
    <location>
        <begin position="71"/>
        <end position="82"/>
    </location>
</feature>
<evidence type="ECO:0000313" key="2">
    <source>
        <dbReference type="EMBL" id="MFC5909294.1"/>
    </source>
</evidence>
<reference evidence="3" key="1">
    <citation type="journal article" date="2019" name="Int. J. Syst. Evol. Microbiol.">
        <title>The Global Catalogue of Microorganisms (GCM) 10K type strain sequencing project: providing services to taxonomists for standard genome sequencing and annotation.</title>
        <authorList>
            <consortium name="The Broad Institute Genomics Platform"/>
            <consortium name="The Broad Institute Genome Sequencing Center for Infectious Disease"/>
            <person name="Wu L."/>
            <person name="Ma J."/>
        </authorList>
    </citation>
    <scope>NUCLEOTIDE SEQUENCE [LARGE SCALE GENOMIC DNA]</scope>
    <source>
        <strain evidence="3">JCM 4816</strain>
    </source>
</reference>
<feature type="non-terminal residue" evidence="2">
    <location>
        <position position="209"/>
    </location>
</feature>
<protein>
    <submittedName>
        <fullName evidence="2">Uncharacterized protein</fullName>
    </submittedName>
</protein>
<feature type="compositionally biased region" description="Low complexity" evidence="1">
    <location>
        <begin position="46"/>
        <end position="60"/>
    </location>
</feature>
<keyword evidence="3" id="KW-1185">Reference proteome</keyword>
<proteinExistence type="predicted"/>
<evidence type="ECO:0000313" key="3">
    <source>
        <dbReference type="Proteomes" id="UP001596174"/>
    </source>
</evidence>
<organism evidence="2 3">
    <name type="scientific">Streptacidiphilus monticola</name>
    <dbReference type="NCBI Taxonomy" id="2161674"/>
    <lineage>
        <taxon>Bacteria</taxon>
        <taxon>Bacillati</taxon>
        <taxon>Actinomycetota</taxon>
        <taxon>Actinomycetes</taxon>
        <taxon>Kitasatosporales</taxon>
        <taxon>Streptomycetaceae</taxon>
        <taxon>Streptacidiphilus</taxon>
    </lineage>
</organism>
<dbReference type="EMBL" id="JBHSQJ010000078">
    <property type="protein sequence ID" value="MFC5909294.1"/>
    <property type="molecule type" value="Genomic_DNA"/>
</dbReference>
<name>A0ABW1G3Y3_9ACTN</name>
<dbReference type="Proteomes" id="UP001596174">
    <property type="component" value="Unassembled WGS sequence"/>
</dbReference>
<accession>A0ABW1G3Y3</accession>
<gene>
    <name evidence="2" type="ORF">ACFP3V_18990</name>
</gene>